<dbReference type="EMBL" id="FMHG01000001">
    <property type="protein sequence ID" value="SCJ82408.1"/>
    <property type="molecule type" value="Genomic_DNA"/>
</dbReference>
<dbReference type="PANTHER" id="PTHR35309">
    <property type="match status" value="1"/>
</dbReference>
<name>A0A1C6JKC6_9FIRM</name>
<proteinExistence type="predicted"/>
<accession>A0A1C6JKC6</accession>
<reference evidence="1" key="1">
    <citation type="submission" date="2015-09" db="EMBL/GenBank/DDBJ databases">
        <authorList>
            <consortium name="Pathogen Informatics"/>
        </authorList>
    </citation>
    <scope>NUCLEOTIDE SEQUENCE</scope>
    <source>
        <strain evidence="1">2789STDY5834896</strain>
    </source>
</reference>
<evidence type="ECO:0008006" key="2">
    <source>
        <dbReference type="Google" id="ProtNLM"/>
    </source>
</evidence>
<evidence type="ECO:0000313" key="1">
    <source>
        <dbReference type="EMBL" id="SCJ82408.1"/>
    </source>
</evidence>
<organism evidence="1">
    <name type="scientific">uncultured Anaerotruncus sp</name>
    <dbReference type="NCBI Taxonomy" id="905011"/>
    <lineage>
        <taxon>Bacteria</taxon>
        <taxon>Bacillati</taxon>
        <taxon>Bacillota</taxon>
        <taxon>Clostridia</taxon>
        <taxon>Eubacteriales</taxon>
        <taxon>Oscillospiraceae</taxon>
        <taxon>Anaerotruncus</taxon>
        <taxon>environmental samples</taxon>
    </lineage>
</organism>
<dbReference type="InterPro" id="IPR025893">
    <property type="entry name" value="Tocopherol_cyclase"/>
</dbReference>
<dbReference type="GO" id="GO:0009976">
    <property type="term" value="F:tocopherol cyclase activity"/>
    <property type="evidence" value="ECO:0007669"/>
    <property type="project" value="InterPro"/>
</dbReference>
<dbReference type="Pfam" id="PF14249">
    <property type="entry name" value="Tocopherol_cycl"/>
    <property type="match status" value="1"/>
</dbReference>
<dbReference type="AlphaFoldDB" id="A0A1C6JKC6"/>
<dbReference type="SUPFAM" id="SSF159245">
    <property type="entry name" value="AttH-like"/>
    <property type="match status" value="1"/>
</dbReference>
<dbReference type="PANTHER" id="PTHR35309:SF4">
    <property type="entry name" value="TOCOPHEROL CYCLASE"/>
    <property type="match status" value="1"/>
</dbReference>
<sequence length="296" mass="32210">MQLFYGPGRQPNYFEGWYFKQQKDGAVVALIPAFHRDGGRDWASLQVIAPGYSAFIPYPATAFAVDEQHGQIHLGQNRLGPGGANIYCRAAGVPVLGRLRYGPLTPPGYDIMGPFTHLPGMQCRHRVISLAHRVEGWLQIGSQRYCFDRGVGYIEGDRGGAFPQRYVWAQCLLPGVSIMVSVASVPLGPGQFTGCIASIRTGGAEYRLASYLGARPLYVGDDGLLLSQGRWWLAIEHLGGDSQPLLAPQGGKMARTIREGACCRARVRFYNGRSLLIDTVTATASFEGCWAPSSIS</sequence>
<gene>
    <name evidence="1" type="ORF">SAMEA3545359_02278</name>
</gene>
<protein>
    <recommendedName>
        <fullName evidence="2">Tocopherol cyclase</fullName>
    </recommendedName>
</protein>